<dbReference type="RefSeq" id="WP_132546968.1">
    <property type="nucleotide sequence ID" value="NZ_SMAA01000001.1"/>
</dbReference>
<dbReference type="PROSITE" id="PS51379">
    <property type="entry name" value="4FE4S_FER_2"/>
    <property type="match status" value="2"/>
</dbReference>
<dbReference type="SUPFAM" id="SSF51971">
    <property type="entry name" value="Nucleotide-binding domain"/>
    <property type="match status" value="1"/>
</dbReference>
<keyword evidence="3" id="KW-0411">Iron-sulfur</keyword>
<dbReference type="PANTHER" id="PTHR43100">
    <property type="entry name" value="GLUTAMATE SYNTHASE [NADPH] SMALL CHAIN"/>
    <property type="match status" value="1"/>
</dbReference>
<dbReference type="SUPFAM" id="SSF69336">
    <property type="entry name" value="Alpha subunit of glutamate synthase, C-terminal domain"/>
    <property type="match status" value="1"/>
</dbReference>
<dbReference type="GO" id="GO:0051536">
    <property type="term" value="F:iron-sulfur cluster binding"/>
    <property type="evidence" value="ECO:0007669"/>
    <property type="project" value="UniProtKB-KW"/>
</dbReference>
<sequence length="780" mass="85235">MLKIDTLKGHDRMSTQDLLLTVSAAVANGETEFDITASGQHDIGGPLWHPEGKTLHFHVTNAGQRLGSMCLNNTEIVADGSVAADVGWLNAGGKIIVKGDAGDTAGHCSAGGKIYIGGRGGTRTGSLMKHDPLYEEPQLWILKNVGSFAFEFMGGGRAVVCGFDSEEFDSVLGERPCVGMVGGTVYFRGRAHNHPADILLEDLDASDIAFLSGGMDEFLKAVEKEELHDELSDWSQWHKLRPLSFEEKQHTNIKHVDMRSFRQKEWIKGGLFSDVAVDDFAVKNLVEKGLYRQRVPVWNNAKYAAPCEFACPAHIPTQLRYKLLRTDKQEEAVKLILEYTPFPGSVCASVCPNPCMDACTRAKIDQAVQIGPLGFQSVYAKLDMPATKTGKKIAVLGGGVAGLAAAWQLIQRGHDVTVYDDDDHIGGKLEQVIPRARLPHELLQAELKRIEDAGVKFVPKYKVDTAKFASIKKENDAVIVATGGHKSRFFPWEGAEKLTMGLTFLKAINRGEHPHVGKNVIVIGCGNSGMDTARGAYDMGAEKVTCIDVQKPAAFQNEIDHIEQMGGKLVWPFMTAKITDDGIYDNNGRFIEGDMVIVSIGEAPILDYLPQNDSIKKFRDWLVPGKDNAILDGVFAAGDVIKPGRLVDAIGSGNKAAYYADAYVLHKDVPTFPEKKEVSADTLDKEYFEKYHHTDLPEPIGDVDRCVSCGTCRDCKTCLDSCPEKAIDRIDHGMGIIEYKSDGNKCIGCGICAGVCPCGIWELTANPEPIKMYRTGNKAE</sequence>
<evidence type="ECO:0000259" key="4">
    <source>
        <dbReference type="PROSITE" id="PS51379"/>
    </source>
</evidence>
<dbReference type="PANTHER" id="PTHR43100:SF2">
    <property type="entry name" value="BNAA03G19380D PROTEIN"/>
    <property type="match status" value="1"/>
</dbReference>
<dbReference type="PROSITE" id="PS00198">
    <property type="entry name" value="4FE4S_FER_1"/>
    <property type="match status" value="1"/>
</dbReference>
<dbReference type="InterPro" id="IPR036485">
    <property type="entry name" value="Glu_synth_asu_C_sf"/>
</dbReference>
<dbReference type="InterPro" id="IPR017896">
    <property type="entry name" value="4Fe4S_Fe-S-bd"/>
</dbReference>
<name>A0A4V2USM7_9FIRM</name>
<dbReference type="Proteomes" id="UP000295188">
    <property type="component" value="Unassembled WGS sequence"/>
</dbReference>
<comment type="caution">
    <text evidence="5">The sequence shown here is derived from an EMBL/GenBank/DDBJ whole genome shotgun (WGS) entry which is preliminary data.</text>
</comment>
<evidence type="ECO:0000256" key="2">
    <source>
        <dbReference type="ARBA" id="ARBA00023004"/>
    </source>
</evidence>
<dbReference type="Pfam" id="PF12838">
    <property type="entry name" value="Fer4_7"/>
    <property type="match status" value="1"/>
</dbReference>
<dbReference type="InterPro" id="IPR017900">
    <property type="entry name" value="4Fe4S_Fe_S_CS"/>
</dbReference>
<dbReference type="AlphaFoldDB" id="A0A4V2USM7"/>
<keyword evidence="2" id="KW-0408">Iron</keyword>
<proteinExistence type="predicted"/>
<dbReference type="Pfam" id="PF07992">
    <property type="entry name" value="Pyr_redox_2"/>
    <property type="match status" value="1"/>
</dbReference>
<dbReference type="Pfam" id="PF14691">
    <property type="entry name" value="Fer4_20"/>
    <property type="match status" value="1"/>
</dbReference>
<dbReference type="Gene3D" id="3.50.50.60">
    <property type="entry name" value="FAD/NAD(P)-binding domain"/>
    <property type="match status" value="2"/>
</dbReference>
<dbReference type="InterPro" id="IPR051394">
    <property type="entry name" value="Glutamate_Synthase"/>
</dbReference>
<accession>A0A4V2USM7</accession>
<organism evidence="5 6">
    <name type="scientific">Pectinatus cerevisiiphilus</name>
    <dbReference type="NCBI Taxonomy" id="86956"/>
    <lineage>
        <taxon>Bacteria</taxon>
        <taxon>Bacillati</taxon>
        <taxon>Bacillota</taxon>
        <taxon>Negativicutes</taxon>
        <taxon>Selenomonadales</taxon>
        <taxon>Selenomonadaceae</taxon>
        <taxon>Pectinatus</taxon>
    </lineage>
</organism>
<keyword evidence="6" id="KW-1185">Reference proteome</keyword>
<dbReference type="InterPro" id="IPR023753">
    <property type="entry name" value="FAD/NAD-binding_dom"/>
</dbReference>
<dbReference type="Gene3D" id="2.160.20.60">
    <property type="entry name" value="Glutamate synthase, alpha subunit, C-terminal domain"/>
    <property type="match status" value="1"/>
</dbReference>
<evidence type="ECO:0000313" key="6">
    <source>
        <dbReference type="Proteomes" id="UP000295188"/>
    </source>
</evidence>
<evidence type="ECO:0000256" key="1">
    <source>
        <dbReference type="ARBA" id="ARBA00022723"/>
    </source>
</evidence>
<dbReference type="InterPro" id="IPR028261">
    <property type="entry name" value="DPD_II"/>
</dbReference>
<feature type="domain" description="4Fe-4S ferredoxin-type" evidence="4">
    <location>
        <begin position="737"/>
        <end position="766"/>
    </location>
</feature>
<evidence type="ECO:0000256" key="3">
    <source>
        <dbReference type="ARBA" id="ARBA00023014"/>
    </source>
</evidence>
<dbReference type="InterPro" id="IPR002489">
    <property type="entry name" value="Glu_synth_asu_C"/>
</dbReference>
<dbReference type="InterPro" id="IPR009051">
    <property type="entry name" value="Helical_ferredxn"/>
</dbReference>
<dbReference type="SUPFAM" id="SSF54862">
    <property type="entry name" value="4Fe-4S ferredoxins"/>
    <property type="match status" value="1"/>
</dbReference>
<dbReference type="Gene3D" id="1.10.1060.10">
    <property type="entry name" value="Alpha-helical ferredoxin"/>
    <property type="match status" value="1"/>
</dbReference>
<dbReference type="PRINTS" id="PR00419">
    <property type="entry name" value="ADXRDTASE"/>
</dbReference>
<evidence type="ECO:0000313" key="5">
    <source>
        <dbReference type="EMBL" id="TCS82002.1"/>
    </source>
</evidence>
<dbReference type="GO" id="GO:0016491">
    <property type="term" value="F:oxidoreductase activity"/>
    <property type="evidence" value="ECO:0007669"/>
    <property type="project" value="InterPro"/>
</dbReference>
<dbReference type="InterPro" id="IPR036188">
    <property type="entry name" value="FAD/NAD-bd_sf"/>
</dbReference>
<dbReference type="Gene3D" id="3.30.70.20">
    <property type="match status" value="1"/>
</dbReference>
<dbReference type="EMBL" id="SMAA01000001">
    <property type="protein sequence ID" value="TCS82002.1"/>
    <property type="molecule type" value="Genomic_DNA"/>
</dbReference>
<dbReference type="OrthoDB" id="9803192at2"/>
<reference evidence="5 6" key="1">
    <citation type="submission" date="2019-03" db="EMBL/GenBank/DDBJ databases">
        <title>Genomic Encyclopedia of Type Strains, Phase IV (KMG-IV): sequencing the most valuable type-strain genomes for metagenomic binning, comparative biology and taxonomic classification.</title>
        <authorList>
            <person name="Goeker M."/>
        </authorList>
    </citation>
    <scope>NUCLEOTIDE SEQUENCE [LARGE SCALE GENOMIC DNA]</scope>
    <source>
        <strain evidence="5 6">DSM 20467</strain>
    </source>
</reference>
<feature type="domain" description="4Fe-4S ferredoxin-type" evidence="4">
    <location>
        <begin position="697"/>
        <end position="732"/>
    </location>
</feature>
<dbReference type="Pfam" id="PF01493">
    <property type="entry name" value="GXGXG"/>
    <property type="match status" value="1"/>
</dbReference>
<dbReference type="GO" id="GO:0046872">
    <property type="term" value="F:metal ion binding"/>
    <property type="evidence" value="ECO:0007669"/>
    <property type="project" value="UniProtKB-KW"/>
</dbReference>
<gene>
    <name evidence="5" type="ORF">EDC37_101174</name>
</gene>
<keyword evidence="1" id="KW-0479">Metal-binding</keyword>
<protein>
    <submittedName>
        <fullName evidence="5">Glutamate synthase (NADPH) GltB3 subunit</fullName>
    </submittedName>
</protein>